<accession>A0A1C6TT92</accession>
<name>A0A1C6TT92_9ACTN</name>
<feature type="domain" description="Excalibur calcium-binding" evidence="2">
    <location>
        <begin position="33"/>
        <end position="90"/>
    </location>
</feature>
<feature type="signal peptide" evidence="1">
    <location>
        <begin position="1"/>
        <end position="29"/>
    </location>
</feature>
<evidence type="ECO:0000313" key="3">
    <source>
        <dbReference type="EMBL" id="SCL45024.1"/>
    </source>
</evidence>
<dbReference type="SMART" id="SM00894">
    <property type="entry name" value="Excalibur"/>
    <property type="match status" value="1"/>
</dbReference>
<dbReference type="EMBL" id="FMHY01000002">
    <property type="protein sequence ID" value="SCL45024.1"/>
    <property type="molecule type" value="Genomic_DNA"/>
</dbReference>
<organism evidence="3 4">
    <name type="scientific">Micromonospora eburnea</name>
    <dbReference type="NCBI Taxonomy" id="227316"/>
    <lineage>
        <taxon>Bacteria</taxon>
        <taxon>Bacillati</taxon>
        <taxon>Actinomycetota</taxon>
        <taxon>Actinomycetes</taxon>
        <taxon>Micromonosporales</taxon>
        <taxon>Micromonosporaceae</taxon>
        <taxon>Micromonospora</taxon>
    </lineage>
</organism>
<dbReference type="AlphaFoldDB" id="A0A1C6TT92"/>
<dbReference type="Pfam" id="PF05901">
    <property type="entry name" value="Excalibur"/>
    <property type="match status" value="1"/>
</dbReference>
<evidence type="ECO:0000313" key="4">
    <source>
        <dbReference type="Proteomes" id="UP000199696"/>
    </source>
</evidence>
<protein>
    <submittedName>
        <fullName evidence="3">Excalibur calcium-binding domain-containing protein</fullName>
    </submittedName>
</protein>
<dbReference type="InterPro" id="IPR008613">
    <property type="entry name" value="Excalibur_Ca-bd_domain"/>
</dbReference>
<proteinExistence type="predicted"/>
<reference evidence="4" key="1">
    <citation type="submission" date="2016-06" db="EMBL/GenBank/DDBJ databases">
        <authorList>
            <person name="Varghese N."/>
            <person name="Submissions Spin"/>
        </authorList>
    </citation>
    <scope>NUCLEOTIDE SEQUENCE [LARGE SCALE GENOMIC DNA]</scope>
    <source>
        <strain evidence="4">DSM 44814</strain>
    </source>
</reference>
<dbReference type="Proteomes" id="UP000199696">
    <property type="component" value="Unassembled WGS sequence"/>
</dbReference>
<dbReference type="RefSeq" id="WP_091114126.1">
    <property type="nucleotide sequence ID" value="NZ_FMHY01000002.1"/>
</dbReference>
<evidence type="ECO:0000259" key="2">
    <source>
        <dbReference type="SMART" id="SM00894"/>
    </source>
</evidence>
<evidence type="ECO:0000256" key="1">
    <source>
        <dbReference type="SAM" id="SignalP"/>
    </source>
</evidence>
<dbReference type="OrthoDB" id="2735480at2"/>
<keyword evidence="4" id="KW-1185">Reference proteome</keyword>
<keyword evidence="1" id="KW-0732">Signal</keyword>
<gene>
    <name evidence="3" type="ORF">GA0070604_0740</name>
</gene>
<sequence length="92" mass="9887">MVSRLVRGVLALSLALGGSTFVAVGPAEAAAKRYKNCTALNKVYKHGVGKKGAKDKVRGKTKPVTNFKVSNAIYAKNTHLDRDRDGIACEKR</sequence>
<feature type="chain" id="PRO_5008747047" evidence="1">
    <location>
        <begin position="30"/>
        <end position="92"/>
    </location>
</feature>
<dbReference type="STRING" id="227316.GA0070604_0740"/>